<proteinExistence type="predicted"/>
<keyword evidence="2" id="KW-1185">Reference proteome</keyword>
<evidence type="ECO:0000313" key="1">
    <source>
        <dbReference type="EMBL" id="KNE61485.1"/>
    </source>
</evidence>
<reference evidence="1 2" key="2">
    <citation type="submission" date="2009-11" db="EMBL/GenBank/DDBJ databases">
        <title>The Genome Sequence of Allomyces macrogynus strain ATCC 38327.</title>
        <authorList>
            <consortium name="The Broad Institute Genome Sequencing Platform"/>
            <person name="Russ C."/>
            <person name="Cuomo C."/>
            <person name="Shea T."/>
            <person name="Young S.K."/>
            <person name="Zeng Q."/>
            <person name="Koehrsen M."/>
            <person name="Haas B."/>
            <person name="Borodovsky M."/>
            <person name="Guigo R."/>
            <person name="Alvarado L."/>
            <person name="Berlin A."/>
            <person name="Borenstein D."/>
            <person name="Chen Z."/>
            <person name="Engels R."/>
            <person name="Freedman E."/>
            <person name="Gellesch M."/>
            <person name="Goldberg J."/>
            <person name="Griggs A."/>
            <person name="Gujja S."/>
            <person name="Heiman D."/>
            <person name="Hepburn T."/>
            <person name="Howarth C."/>
            <person name="Jen D."/>
            <person name="Larson L."/>
            <person name="Lewis B."/>
            <person name="Mehta T."/>
            <person name="Park D."/>
            <person name="Pearson M."/>
            <person name="Roberts A."/>
            <person name="Saif S."/>
            <person name="Shenoy N."/>
            <person name="Sisk P."/>
            <person name="Stolte C."/>
            <person name="Sykes S."/>
            <person name="Walk T."/>
            <person name="White J."/>
            <person name="Yandava C."/>
            <person name="Burger G."/>
            <person name="Gray M.W."/>
            <person name="Holland P.W.H."/>
            <person name="King N."/>
            <person name="Lang F.B.F."/>
            <person name="Roger A.J."/>
            <person name="Ruiz-Trillo I."/>
            <person name="Lander E."/>
            <person name="Nusbaum C."/>
        </authorList>
    </citation>
    <scope>NUCLEOTIDE SEQUENCE [LARGE SCALE GENOMIC DNA]</scope>
    <source>
        <strain evidence="1 2">ATCC 38327</strain>
    </source>
</reference>
<gene>
    <name evidence="1" type="ORF">AMAG_18638</name>
</gene>
<organism evidence="1 2">
    <name type="scientific">Allomyces macrogynus (strain ATCC 38327)</name>
    <name type="common">Allomyces javanicus var. macrogynus</name>
    <dbReference type="NCBI Taxonomy" id="578462"/>
    <lineage>
        <taxon>Eukaryota</taxon>
        <taxon>Fungi</taxon>
        <taxon>Fungi incertae sedis</taxon>
        <taxon>Blastocladiomycota</taxon>
        <taxon>Blastocladiomycetes</taxon>
        <taxon>Blastocladiales</taxon>
        <taxon>Blastocladiaceae</taxon>
        <taxon>Allomyces</taxon>
    </lineage>
</organism>
<reference evidence="1 2" key="1">
    <citation type="submission" date="2009-11" db="EMBL/GenBank/DDBJ databases">
        <title>Annotation of Allomyces macrogynus ATCC 38327.</title>
        <authorList>
            <consortium name="The Broad Institute Genome Sequencing Platform"/>
            <person name="Russ C."/>
            <person name="Cuomo C."/>
            <person name="Burger G."/>
            <person name="Gray M.W."/>
            <person name="Holland P.W.H."/>
            <person name="King N."/>
            <person name="Lang F.B.F."/>
            <person name="Roger A.J."/>
            <person name="Ruiz-Trillo I."/>
            <person name="Young S.K."/>
            <person name="Zeng Q."/>
            <person name="Gargeya S."/>
            <person name="Fitzgerald M."/>
            <person name="Haas B."/>
            <person name="Abouelleil A."/>
            <person name="Alvarado L."/>
            <person name="Arachchi H.M."/>
            <person name="Berlin A."/>
            <person name="Chapman S.B."/>
            <person name="Gearin G."/>
            <person name="Goldberg J."/>
            <person name="Griggs A."/>
            <person name="Gujja S."/>
            <person name="Hansen M."/>
            <person name="Heiman D."/>
            <person name="Howarth C."/>
            <person name="Larimer J."/>
            <person name="Lui A."/>
            <person name="MacDonald P.J.P."/>
            <person name="McCowen C."/>
            <person name="Montmayeur A."/>
            <person name="Murphy C."/>
            <person name="Neiman D."/>
            <person name="Pearson M."/>
            <person name="Priest M."/>
            <person name="Roberts A."/>
            <person name="Saif S."/>
            <person name="Shea T."/>
            <person name="Sisk P."/>
            <person name="Stolte C."/>
            <person name="Sykes S."/>
            <person name="Wortman J."/>
            <person name="Nusbaum C."/>
            <person name="Birren B."/>
        </authorList>
    </citation>
    <scope>NUCLEOTIDE SEQUENCE [LARGE SCALE GENOMIC DNA]</scope>
    <source>
        <strain evidence="1 2">ATCC 38327</strain>
    </source>
</reference>
<evidence type="ECO:0000313" key="2">
    <source>
        <dbReference type="Proteomes" id="UP000054350"/>
    </source>
</evidence>
<dbReference type="EMBL" id="GG745338">
    <property type="protein sequence ID" value="KNE61485.1"/>
    <property type="molecule type" value="Genomic_DNA"/>
</dbReference>
<protein>
    <submittedName>
        <fullName evidence="1">Uncharacterized protein</fullName>
    </submittedName>
</protein>
<dbReference type="Proteomes" id="UP000054350">
    <property type="component" value="Unassembled WGS sequence"/>
</dbReference>
<dbReference type="VEuPathDB" id="FungiDB:AMAG_18638"/>
<dbReference type="AlphaFoldDB" id="A0A0L0SGK5"/>
<accession>A0A0L0SGK5</accession>
<sequence length="128" mass="13916">MGHVRFPVRCRTPAARSRSAVFSRGIAVASRSTHRSVSSGMHGLFRAGRAWNWINGLFLVLCSARSLPRRSTRSFGERVPRPTHCGKFRCVTAARSQGIGVRSADQCSDAQIAFDGHVSVASRASFLA</sequence>
<name>A0A0L0SGK5_ALLM3</name>